<gene>
    <name evidence="4" type="ORF">FXN63_12725</name>
</gene>
<keyword evidence="2" id="KW-0472">Membrane</keyword>
<evidence type="ECO:0000313" key="5">
    <source>
        <dbReference type="Proteomes" id="UP000325161"/>
    </source>
</evidence>
<comment type="subcellular location">
    <subcellularLocation>
        <location evidence="2">Cell membrane</location>
        <topology evidence="2">Lipid-anchor</topology>
    </subcellularLocation>
</comment>
<reference evidence="4 5" key="1">
    <citation type="submission" date="2019-08" db="EMBL/GenBank/DDBJ databases">
        <title>Amphibian skin-associated Pigmentiphaga: genome sequence and occurrence across geography and hosts.</title>
        <authorList>
            <person name="Bletz M.C."/>
            <person name="Bunk B."/>
            <person name="Sproeer C."/>
            <person name="Biwer P."/>
            <person name="Reiter S."/>
            <person name="Rabemananjara F.C.E."/>
            <person name="Schulz S."/>
            <person name="Overmann J."/>
            <person name="Vences M."/>
        </authorList>
    </citation>
    <scope>NUCLEOTIDE SEQUENCE [LARGE SCALE GENOMIC DNA]</scope>
    <source>
        <strain evidence="4 5">Mada1488</strain>
    </source>
</reference>
<evidence type="ECO:0000256" key="1">
    <source>
        <dbReference type="ARBA" id="ARBA00007613"/>
    </source>
</evidence>
<dbReference type="EMBL" id="CP043046">
    <property type="protein sequence ID" value="QEI09286.1"/>
    <property type="molecule type" value="Genomic_DNA"/>
</dbReference>
<comment type="similarity">
    <text evidence="1 2">Belongs to the outer membrane factor (OMF) (TC 1.B.17) family.</text>
</comment>
<dbReference type="PANTHER" id="PTHR30203:SF33">
    <property type="entry name" value="BLR4455 PROTEIN"/>
    <property type="match status" value="1"/>
</dbReference>
<dbReference type="GO" id="GO:0005886">
    <property type="term" value="C:plasma membrane"/>
    <property type="evidence" value="ECO:0007669"/>
    <property type="project" value="UniProtKB-SubCell"/>
</dbReference>
<keyword evidence="2" id="KW-1134">Transmembrane beta strand</keyword>
<evidence type="ECO:0000313" key="4">
    <source>
        <dbReference type="EMBL" id="QEI09286.1"/>
    </source>
</evidence>
<dbReference type="NCBIfam" id="TIGR01845">
    <property type="entry name" value="outer_NodT"/>
    <property type="match status" value="1"/>
</dbReference>
<dbReference type="AlphaFoldDB" id="A0A5C0B5Q5"/>
<dbReference type="SUPFAM" id="SSF56954">
    <property type="entry name" value="Outer membrane efflux proteins (OEP)"/>
    <property type="match status" value="1"/>
</dbReference>
<dbReference type="Gene3D" id="1.20.1600.10">
    <property type="entry name" value="Outer membrane efflux proteins (OEP)"/>
    <property type="match status" value="1"/>
</dbReference>
<feature type="coiled-coil region" evidence="3">
    <location>
        <begin position="371"/>
        <end position="405"/>
    </location>
</feature>
<accession>A0A5C0B5Q5</accession>
<dbReference type="Gene3D" id="2.20.200.10">
    <property type="entry name" value="Outer membrane efflux proteins (OEP)"/>
    <property type="match status" value="1"/>
</dbReference>
<dbReference type="PANTHER" id="PTHR30203">
    <property type="entry name" value="OUTER MEMBRANE CATION EFFLUX PROTEIN"/>
    <property type="match status" value="1"/>
</dbReference>
<dbReference type="OrthoDB" id="9770517at2"/>
<dbReference type="InterPro" id="IPR010131">
    <property type="entry name" value="MdtP/NodT-like"/>
</dbReference>
<keyword evidence="2" id="KW-0564">Palmitate</keyword>
<dbReference type="InterPro" id="IPR003423">
    <property type="entry name" value="OMP_efflux"/>
</dbReference>
<sequence length="457" mass="48709">MLLSAGLSAALLAGCAVDPKPAPPTTVAVPADWRTHIGPVSPVEQAWWQSFNDPALNALVRQALDNNTDLRTAASRIAEYEARLRVAQAAHAPSFNASAGPVRSRARGSTGRIAETTLFQIGAQASYEVDISGRLDKLEAAAIADLQGQRYATDAAALSVASNVASGYLNLRGLDAQLAVAKATLASRTESLNRAKHLYDTGYNSRLEWLQSESEYRAAAGAVPQLERTIAQQENALSLLVGANPGPIARGQGLDGLTPPPLVSALPSELLRRRPDIAQAEQRIVSTDATYAAARDQLLPSVQLSTSLTLQGLTLGKLIDAPTVLWSLGGSVLAPVFQGDRLRAQADVTAALRDQTVIAYDQVVLTAFAEVENALSGIDLLREQITEAQARRDAAREALRIAQNRYRNGYASYLDQLDAQRSSYTAEQTLVQLQAALLTVHVDLYRALGGGWQSSGS</sequence>
<keyword evidence="2" id="KW-0812">Transmembrane</keyword>
<proteinExistence type="inferred from homology"/>
<keyword evidence="5" id="KW-1185">Reference proteome</keyword>
<dbReference type="GO" id="GO:0015562">
    <property type="term" value="F:efflux transmembrane transporter activity"/>
    <property type="evidence" value="ECO:0007669"/>
    <property type="project" value="InterPro"/>
</dbReference>
<dbReference type="Pfam" id="PF02321">
    <property type="entry name" value="OEP"/>
    <property type="match status" value="2"/>
</dbReference>
<name>A0A5C0B5Q5_9BURK</name>
<organism evidence="4 5">
    <name type="scientific">Pigmentiphaga aceris</name>
    <dbReference type="NCBI Taxonomy" id="1940612"/>
    <lineage>
        <taxon>Bacteria</taxon>
        <taxon>Pseudomonadati</taxon>
        <taxon>Pseudomonadota</taxon>
        <taxon>Betaproteobacteria</taxon>
        <taxon>Burkholderiales</taxon>
        <taxon>Alcaligenaceae</taxon>
        <taxon>Pigmentiphaga</taxon>
    </lineage>
</organism>
<keyword evidence="2" id="KW-0449">Lipoprotein</keyword>
<keyword evidence="3" id="KW-0175">Coiled coil</keyword>
<dbReference type="KEGG" id="pacr:FXN63_12725"/>
<evidence type="ECO:0000256" key="2">
    <source>
        <dbReference type="RuleBase" id="RU362097"/>
    </source>
</evidence>
<dbReference type="Proteomes" id="UP000325161">
    <property type="component" value="Chromosome"/>
</dbReference>
<protein>
    <submittedName>
        <fullName evidence="4">Efflux transporter outer membrane subunit</fullName>
    </submittedName>
</protein>
<evidence type="ECO:0000256" key="3">
    <source>
        <dbReference type="SAM" id="Coils"/>
    </source>
</evidence>